<feature type="repeat" description="TPR" evidence="3">
    <location>
        <begin position="757"/>
        <end position="790"/>
    </location>
</feature>
<evidence type="ECO:0000256" key="2">
    <source>
        <dbReference type="ARBA" id="ARBA00022803"/>
    </source>
</evidence>
<dbReference type="PROSITE" id="PS50005">
    <property type="entry name" value="TPR"/>
    <property type="match status" value="2"/>
</dbReference>
<evidence type="ECO:0000313" key="5">
    <source>
        <dbReference type="EMBL" id="SLN38353.1"/>
    </source>
</evidence>
<feature type="signal peptide" evidence="4">
    <location>
        <begin position="1"/>
        <end position="20"/>
    </location>
</feature>
<dbReference type="InterPro" id="IPR011990">
    <property type="entry name" value="TPR-like_helical_dom_sf"/>
</dbReference>
<evidence type="ECO:0000313" key="6">
    <source>
        <dbReference type="Proteomes" id="UP000193207"/>
    </source>
</evidence>
<dbReference type="Proteomes" id="UP000193207">
    <property type="component" value="Unassembled WGS sequence"/>
</dbReference>
<evidence type="ECO:0000256" key="3">
    <source>
        <dbReference type="PROSITE-ProRule" id="PRU00339"/>
    </source>
</evidence>
<dbReference type="PROSITE" id="PS51257">
    <property type="entry name" value="PROKAR_LIPOPROTEIN"/>
    <property type="match status" value="1"/>
</dbReference>
<gene>
    <name evidence="5" type="ORF">ROH8110_02018</name>
</gene>
<dbReference type="Pfam" id="PF13432">
    <property type="entry name" value="TPR_16"/>
    <property type="match status" value="1"/>
</dbReference>
<dbReference type="Pfam" id="PF14559">
    <property type="entry name" value="TPR_19"/>
    <property type="match status" value="5"/>
</dbReference>
<accession>A0A1X6Z1V7</accession>
<feature type="chain" id="PRO_5010877796" evidence="4">
    <location>
        <begin position="21"/>
        <end position="816"/>
    </location>
</feature>
<name>A0A1X6Z1V7_9RHOB</name>
<evidence type="ECO:0000256" key="1">
    <source>
        <dbReference type="ARBA" id="ARBA00022737"/>
    </source>
</evidence>
<keyword evidence="1" id="KW-0677">Repeat</keyword>
<organism evidence="5 6">
    <name type="scientific">Roseovarius halotolerans</name>
    <dbReference type="NCBI Taxonomy" id="505353"/>
    <lineage>
        <taxon>Bacteria</taxon>
        <taxon>Pseudomonadati</taxon>
        <taxon>Pseudomonadota</taxon>
        <taxon>Alphaproteobacteria</taxon>
        <taxon>Rhodobacterales</taxon>
        <taxon>Roseobacteraceae</taxon>
        <taxon>Roseovarius</taxon>
    </lineage>
</organism>
<keyword evidence="2 3" id="KW-0802">TPR repeat</keyword>
<dbReference type="Gene3D" id="1.25.40.10">
    <property type="entry name" value="Tetratricopeptide repeat domain"/>
    <property type="match status" value="5"/>
</dbReference>
<reference evidence="5 6" key="1">
    <citation type="submission" date="2017-03" db="EMBL/GenBank/DDBJ databases">
        <authorList>
            <person name="Afonso C.L."/>
            <person name="Miller P.J."/>
            <person name="Scott M.A."/>
            <person name="Spackman E."/>
            <person name="Goraichik I."/>
            <person name="Dimitrov K.M."/>
            <person name="Suarez D.L."/>
            <person name="Swayne D.E."/>
        </authorList>
    </citation>
    <scope>NUCLEOTIDE SEQUENCE [LARGE SCALE GENOMIC DNA]</scope>
    <source>
        <strain evidence="5 6">CECT 8110</strain>
    </source>
</reference>
<dbReference type="SUPFAM" id="SSF48452">
    <property type="entry name" value="TPR-like"/>
    <property type="match status" value="4"/>
</dbReference>
<evidence type="ECO:0000256" key="4">
    <source>
        <dbReference type="SAM" id="SignalP"/>
    </source>
</evidence>
<dbReference type="PANTHER" id="PTHR45586:SF1">
    <property type="entry name" value="LIPOPOLYSACCHARIDE ASSEMBLY PROTEIN B"/>
    <property type="match status" value="1"/>
</dbReference>
<sequence length="816" mass="90830">MRRRSATLTALVLTSALVLSGCETSEERAQRHFETAMELLSEGDFSRAFVEFRNVFKLDPQHKDARMAYARTQMERGNPSEAYGQFLRVVEQYPDTVEARIALAEMAINGRNWEEARRHGDAAIKLAPDDPRVKVIETALAYGDATRSENADARADAAEDARNRLDEAPDNFIARMVVIDYLANSGKIEEALPVIDEGLDQRPESYELHRIKLSANVQAGDMDAVGETLEKMVEAFPDDEEARRMLITWYIKRGDMEGAERFLRELAQRPDAEDGAKLAVVQFLRRTKGNDAARDELENLIESEEDPTTYIAVLASMDFDDGKRDEAIATLEELLDGIEEATGDSNRAKFVLAQMLAATGNHVGARARVEEILADDPSNVQALKARANWLIEEDKPGAAIIDLRTALSQAPRDPEVMTLMARAHERAGDRSLAGERYALAVELSEGAPEESLRYARFLSAENRNEAASALLTEALNKSPDNLELLQASGTLHIRNQEWNEAQRVIWKLRSFETAEATAAANGLEAEMMLQQDRLDDTVAFLEELSETSGDAKAITALVQTQLRAGNTDAAIETLEEKLAESPDDPALRFLRAGLHVISDERGEAETIYRALLDEYPGNDAAIRSLYTLLRAEDRLDDARAILDEQIERAPEAFNVRMLKAELLEQDRDFEGAIAIYEALYEENSNNMIVANNLASLISTHRNDDESLERAYAVARRLRGIEVPPLQDTYGWIAFRRGDLNEALTHLEPAAEGLPTDPLVQYHLGRTYLELDRPEDARATLQKAIELSGDNPLPQIQEARELLKTIQNGEGSSGSAE</sequence>
<feature type="repeat" description="TPR" evidence="3">
    <location>
        <begin position="29"/>
        <end position="62"/>
    </location>
</feature>
<dbReference type="InterPro" id="IPR051012">
    <property type="entry name" value="CellSynth/LPSAsmb/PSIAsmb"/>
</dbReference>
<dbReference type="EMBL" id="FWFU01000002">
    <property type="protein sequence ID" value="SLN38353.1"/>
    <property type="molecule type" value="Genomic_DNA"/>
</dbReference>
<proteinExistence type="predicted"/>
<protein>
    <submittedName>
        <fullName evidence="5">Tetratricopeptide repeat protein</fullName>
    </submittedName>
</protein>
<dbReference type="AlphaFoldDB" id="A0A1X6Z1V7"/>
<dbReference type="PANTHER" id="PTHR45586">
    <property type="entry name" value="TPR REPEAT-CONTAINING PROTEIN PA4667"/>
    <property type="match status" value="1"/>
</dbReference>
<keyword evidence="4" id="KW-0732">Signal</keyword>
<dbReference type="SMART" id="SM00028">
    <property type="entry name" value="TPR"/>
    <property type="match status" value="7"/>
</dbReference>
<dbReference type="InterPro" id="IPR019734">
    <property type="entry name" value="TPR_rpt"/>
</dbReference>
<keyword evidence="6" id="KW-1185">Reference proteome</keyword>